<keyword evidence="1" id="KW-0732">Signal</keyword>
<gene>
    <name evidence="2" type="ORF">GCM10023331_24410</name>
</gene>
<name>A0ABP9DDA8_9BACT</name>
<dbReference type="RefSeq" id="WP_345372209.1">
    <property type="nucleotide sequence ID" value="NZ_BAABJX010000036.1"/>
</dbReference>
<dbReference type="Gene3D" id="2.120.10.30">
    <property type="entry name" value="TolB, C-terminal domain"/>
    <property type="match status" value="1"/>
</dbReference>
<comment type="caution">
    <text evidence="2">The sequence shown here is derived from an EMBL/GenBank/DDBJ whole genome shotgun (WGS) entry which is preliminary data.</text>
</comment>
<dbReference type="EMBL" id="BAABJX010000036">
    <property type="protein sequence ID" value="GAA4838356.1"/>
    <property type="molecule type" value="Genomic_DNA"/>
</dbReference>
<proteinExistence type="predicted"/>
<evidence type="ECO:0000256" key="1">
    <source>
        <dbReference type="SAM" id="SignalP"/>
    </source>
</evidence>
<feature type="signal peptide" evidence="1">
    <location>
        <begin position="1"/>
        <end position="22"/>
    </location>
</feature>
<evidence type="ECO:0000313" key="3">
    <source>
        <dbReference type="Proteomes" id="UP001500298"/>
    </source>
</evidence>
<dbReference type="SUPFAM" id="SSF82171">
    <property type="entry name" value="DPP6 N-terminal domain-like"/>
    <property type="match status" value="1"/>
</dbReference>
<keyword evidence="3" id="KW-1185">Reference proteome</keyword>
<protein>
    <recommendedName>
        <fullName evidence="4">WD40-like Beta Propeller Repeat</fullName>
    </recommendedName>
</protein>
<reference evidence="3" key="1">
    <citation type="journal article" date="2019" name="Int. J. Syst. Evol. Microbiol.">
        <title>The Global Catalogue of Microorganisms (GCM) 10K type strain sequencing project: providing services to taxonomists for standard genome sequencing and annotation.</title>
        <authorList>
            <consortium name="The Broad Institute Genomics Platform"/>
            <consortium name="The Broad Institute Genome Sequencing Center for Infectious Disease"/>
            <person name="Wu L."/>
            <person name="Ma J."/>
        </authorList>
    </citation>
    <scope>NUCLEOTIDE SEQUENCE [LARGE SCALE GENOMIC DNA]</scope>
    <source>
        <strain evidence="3">JCM 18326</strain>
    </source>
</reference>
<dbReference type="InterPro" id="IPR011659">
    <property type="entry name" value="WD40"/>
</dbReference>
<organism evidence="2 3">
    <name type="scientific">Algivirga pacifica</name>
    <dbReference type="NCBI Taxonomy" id="1162670"/>
    <lineage>
        <taxon>Bacteria</taxon>
        <taxon>Pseudomonadati</taxon>
        <taxon>Bacteroidota</taxon>
        <taxon>Cytophagia</taxon>
        <taxon>Cytophagales</taxon>
        <taxon>Flammeovirgaceae</taxon>
        <taxon>Algivirga</taxon>
    </lineage>
</organism>
<dbReference type="InterPro" id="IPR011042">
    <property type="entry name" value="6-blade_b-propeller_TolB-like"/>
</dbReference>
<sequence>MNLKRLILLLLCYVCNFWSLQAQSLQQTEIQQLIDRQEYRQAYLKLSEEESKSIASPLRYYWTGVCFFHADAFRYKAQFYFDYCKPDAGQLPSLYYYYQARLSHLKEDFLKAINYYNEYLEASAGQGKIGFKEISRQIKMCEYGLKLTTKKTSSIQVSALPVPVNSSYDERHPVLYRSSQEVLYASARRKNQVEYILDESMPFWSDTQKSEGSNIYFTKRKDTQWGYPFLQKLMKDGEYSYPLYLSSDGKQMLLYVASNSQNKRGIYEVFNHKGKWGKPYRLPEVINSSYQEDMGACLALNGQVIYFASNRPGGYGGYDLYKAYRVGEREWSTPQNVGPQINGIADETYPFLVSDNKTMYFSSDREGSMGGRDIFVIEKEGASWGEEKNLGFPINSAGNDDQYTLIRGQKTALWASDRLRSGHIGGFDIYTSFTPSKRIKRAMVSGEILLKKYEKNVPVTLKVTDNLNQSYEHYIYNPDIVTGKFFMILMPKRNYTIQFFAEGKEIQTTKINLPEGLFHYELIQHFSIQPVDLLGMTVGAMVKQDSVSYQTLMLDDIQGKSIDDIRYDGLLQLMEEIVERVDKEGFMSLNQLDELVIKEEPEEEGPDSYYTPLIDVISQAFHEMAPDKLLTLHKLGGEKQEQLMVDHQLKRWKYDLLFEKGSTSLSDSQKEYLQQLAKFSKEHLLMLEFSWLKNSKRFDGDNRKRVANIEAYLSSLDLPDYQYRAAPVMVEGPVEDQATVTVKLIQIATN</sequence>
<feature type="chain" id="PRO_5046297071" description="WD40-like Beta Propeller Repeat" evidence="1">
    <location>
        <begin position="23"/>
        <end position="750"/>
    </location>
</feature>
<evidence type="ECO:0008006" key="4">
    <source>
        <dbReference type="Google" id="ProtNLM"/>
    </source>
</evidence>
<dbReference type="Pfam" id="PF07676">
    <property type="entry name" value="PD40"/>
    <property type="match status" value="2"/>
</dbReference>
<accession>A0ABP9DDA8</accession>
<dbReference type="Proteomes" id="UP001500298">
    <property type="component" value="Unassembled WGS sequence"/>
</dbReference>
<evidence type="ECO:0000313" key="2">
    <source>
        <dbReference type="EMBL" id="GAA4838356.1"/>
    </source>
</evidence>